<proteinExistence type="predicted"/>
<dbReference type="Gene3D" id="3.30.420.10">
    <property type="entry name" value="Ribonuclease H-like superfamily/Ribonuclease H"/>
    <property type="match status" value="1"/>
</dbReference>
<dbReference type="EMBL" id="CP045900">
    <property type="protein sequence ID" value="QQP42503.1"/>
    <property type="molecule type" value="Genomic_DNA"/>
</dbReference>
<keyword evidence="2" id="KW-1185">Reference proteome</keyword>
<reference evidence="2" key="1">
    <citation type="submission" date="2021-01" db="EMBL/GenBank/DDBJ databases">
        <title>Caligus Genome Assembly.</title>
        <authorList>
            <person name="Gallardo-Escarate C."/>
        </authorList>
    </citation>
    <scope>NUCLEOTIDE SEQUENCE [LARGE SCALE GENOMIC DNA]</scope>
</reference>
<accession>A0A7T8K103</accession>
<protein>
    <submittedName>
        <fullName evidence="1">Uncharacterized protein</fullName>
    </submittedName>
</protein>
<evidence type="ECO:0000313" key="2">
    <source>
        <dbReference type="Proteomes" id="UP000595437"/>
    </source>
</evidence>
<sequence length="78" mass="9118">MFWSKEFWPPSSPDLNPCDYYLWGVLERDTKKCAHNNLDSMKAAIIPAVANLSRNRWLMPLGGSGTVWRLYCERRKLD</sequence>
<dbReference type="Proteomes" id="UP000595437">
    <property type="component" value="Chromosome 11"/>
</dbReference>
<gene>
    <name evidence="1" type="ORF">FKW44_017192</name>
</gene>
<dbReference type="InterPro" id="IPR036397">
    <property type="entry name" value="RNaseH_sf"/>
</dbReference>
<dbReference type="AlphaFoldDB" id="A0A7T8K103"/>
<dbReference type="GO" id="GO:0003676">
    <property type="term" value="F:nucleic acid binding"/>
    <property type="evidence" value="ECO:0007669"/>
    <property type="project" value="InterPro"/>
</dbReference>
<name>A0A7T8K103_CALRO</name>
<evidence type="ECO:0000313" key="1">
    <source>
        <dbReference type="EMBL" id="QQP42503.1"/>
    </source>
</evidence>
<organism evidence="1 2">
    <name type="scientific">Caligus rogercresseyi</name>
    <name type="common">Sea louse</name>
    <dbReference type="NCBI Taxonomy" id="217165"/>
    <lineage>
        <taxon>Eukaryota</taxon>
        <taxon>Metazoa</taxon>
        <taxon>Ecdysozoa</taxon>
        <taxon>Arthropoda</taxon>
        <taxon>Crustacea</taxon>
        <taxon>Multicrustacea</taxon>
        <taxon>Hexanauplia</taxon>
        <taxon>Copepoda</taxon>
        <taxon>Siphonostomatoida</taxon>
        <taxon>Caligidae</taxon>
        <taxon>Caligus</taxon>
    </lineage>
</organism>
<dbReference type="OrthoDB" id="10233494at2759"/>